<dbReference type="Gene3D" id="2.60.40.1930">
    <property type="match status" value="1"/>
</dbReference>
<protein>
    <submittedName>
        <fullName evidence="3">TonB-dependent outer membrane receptor, SusC/RagA subfamily, signature region</fullName>
    </submittedName>
</protein>
<accession>A0A1I2MK32</accession>
<dbReference type="Gene3D" id="2.60.40.1120">
    <property type="entry name" value="Carboxypeptidase-like, regulatory domain"/>
    <property type="match status" value="1"/>
</dbReference>
<dbReference type="Pfam" id="PF13715">
    <property type="entry name" value="CarbopepD_reg_2"/>
    <property type="match status" value="1"/>
</dbReference>
<dbReference type="InterPro" id="IPR001599">
    <property type="entry name" value="Macroglobln_a2"/>
</dbReference>
<dbReference type="Pfam" id="PF07715">
    <property type="entry name" value="Plug"/>
    <property type="match status" value="1"/>
</dbReference>
<dbReference type="PANTHER" id="PTHR40094">
    <property type="entry name" value="ALPHA-2-MACROGLOBULIN HOMOLOG"/>
    <property type="match status" value="1"/>
</dbReference>
<dbReference type="STRING" id="1436961.SAMN05421739_101357"/>
<keyword evidence="1" id="KW-0732">Signal</keyword>
<dbReference type="InterPro" id="IPR037066">
    <property type="entry name" value="Plug_dom_sf"/>
</dbReference>
<dbReference type="Pfam" id="PF17973">
    <property type="entry name" value="bMG10"/>
    <property type="match status" value="1"/>
</dbReference>
<sequence length="1940" mass="220253">MPHKLKLLFLCWLAFAGSAVAQSRLAKSLQRSPYTYVYRLSADEVKRFYQKGAGVVDEKFFHTLYDSYAAYTAYSKQLPHGHYLFAYASGPDLAYELKSINPYTVKLLPNEQDLVVLLHDSLGQVLTGAQVKVGGRKVPFDAATQTYRLPKYKKNGLLEVQYGGFVGYEYVTNTGKGSFSFRRLPYTRPVYYLWKPVQDVVHSIKYQPSGWVRSVASVFDDYYRNYNNEKYTGYVATNKPKYQPGDTVKFKALILKKNGRPYRRNAWLQLNTAGKYKQIQPLTPYRPGAFSGELVLHDSLNLPLDQHHALYFMEPKKYSDVLLSQRFRYEDYELNDTEYTIRLAHATHYLGQENKLHLRGTDANGLNLLDARVEVLILSGEVQQVERPQVFVPDTLWVHQQELEPSGETTVALPNHIFPEAAMGYRVVASFLNSSNERVTKEVEGQYRHRQGRLSLELLQDSVRLSYLEGDTLLPQPNAILSAYAADGKRLEDVTLDLPAKVALNPYVRKYELRWQDQVERLELQHRDDLLAVQANRNTDSLFVAFQNPRRLPYWYFVYRQNKLVASGQAQDRAQLINLPVTGDAPYFVSVHYVWAGEVMDQEDTAPYLQRRFHLDLEAPQVVYPGQQVGMVVSVADATGKPVPDVDLTAYATSSKFKESTAPNVHSFDRYKGRKRLARLKLTELQTESSTPLDWQRWNKQMGLDSLAFYYFLYPETGLFQEYALSHDSLTQFAPFVVDSGRVQPVHVIFVDEVPVYFSGTDEVPNYAFPADSGYHTIKLRTAQQLITLDKVYLRPYHKLTLSIDPTKVWGVATPRPQLMQGQERNNLNRYLFSINRNFNKDVAYLKQGSRVQVLPHYSWENRRGQWYGGQNQGRILAGPFLPDTVLFNRLGGFTTSFIAEPDYQLTFEHGLLKMRESVVLPEKVWLLNKRLTTSEIPLFDQAHTEKALQQQYEAQLQQYYLSRIYTKNDFHHPDEKHGLIRWSMDTALRVHPTQLILYRPAESMDSARCYSGLTQQLNKLPAGEHELIVLLESGSYVRRPVEVKPNGQTVLHLSIQEVRAADKYSQLAEQELQRRLQRERLLHPNPLPEQATVTAPATRVYFQGDYTHIVYGRVTDKEGNALPGAAVTVKGTQVGTNTDVNGSYTLSVPADGILVVRFIGYTSQELPILGNNRMDVELEEDVQQLQEVVAFGIATSNAGKYTAPLLDADVSSKLYGSVAGVQINGANLQVRGISSVEGTEPLLLVDGLPFSGKQSDINPDDILSINVLRGEEAMALYGSAGAGGVVVITTRKGSEPSIQQGGSSGGIRGSFSDYAFWQPRLITDAQGKAAFNVVFPGDMTSWNTHVLAMDYKKRSGVLRRTIRSFKAVMGTLDLPRFLVAGDKAQVIGKALNYLPDTTQIHSRFEVEGQLMREQQISLNRSTTDSITITAPASGQDSVEVLFAIQQPNGFEDGERRHVKVYPKGVAETTGQFFQLHGDTTLNLEFDPTKGPVRLQVQGGLLQVMLDEIDHLHKYEYWCNEQAASKLKALLLEKNIRKLLGEEFRHERDNKKLIKHLEKTQLENGQWSWWERGQPYLWISQHVSEAIVQAKAAGYTVAFKEQALVDDLVYQLEKAEEKGKVRALETLYTLQAKVDYSKYVAELEKQPAISLEEQLRLTLLRQQLNLPVQLDTLQKYKRHTTTGSLYWGEPKYTLFDNSISQTLLAYQILSKAGGHEKELKQIQSWLLNERRSGHWRNTYESARVLETLLPDLLKDSPKPQQTRIELAGALQASINSFPFDTTYVPTLPLEVKKSGTQPLYFTAHQTNWVQEPGQVQKDFVVKTYFKGIGDEAVLEAGKPVELVVELTAKADADFVMLEVPVPAGCSYADKGRLGKGEVHREYFRHKTVIFSDSLKQGTYTYSIMLQPRFRGKFSLNPAKASLMYFPTFLGREKQKQVEIR</sequence>
<dbReference type="EMBL" id="FOOT01000001">
    <property type="protein sequence ID" value="SFF91408.1"/>
    <property type="molecule type" value="Genomic_DNA"/>
</dbReference>
<keyword evidence="3" id="KW-0675">Receptor</keyword>
<dbReference type="InterPro" id="IPR051802">
    <property type="entry name" value="YfhM-like"/>
</dbReference>
<organism evidence="3 4">
    <name type="scientific">Pontibacter chinhatensis</name>
    <dbReference type="NCBI Taxonomy" id="1436961"/>
    <lineage>
        <taxon>Bacteria</taxon>
        <taxon>Pseudomonadati</taxon>
        <taxon>Bacteroidota</taxon>
        <taxon>Cytophagia</taxon>
        <taxon>Cytophagales</taxon>
        <taxon>Hymenobacteraceae</taxon>
        <taxon>Pontibacter</taxon>
    </lineage>
</organism>
<dbReference type="InterPro" id="IPR008930">
    <property type="entry name" value="Terpenoid_cyclase/PrenylTrfase"/>
</dbReference>
<dbReference type="GO" id="GO:0004866">
    <property type="term" value="F:endopeptidase inhibitor activity"/>
    <property type="evidence" value="ECO:0007669"/>
    <property type="project" value="InterPro"/>
</dbReference>
<proteinExistence type="predicted"/>
<dbReference type="InterPro" id="IPR008969">
    <property type="entry name" value="CarboxyPept-like_regulatory"/>
</dbReference>
<name>A0A1I2MK32_9BACT</name>
<reference evidence="4" key="1">
    <citation type="submission" date="2016-10" db="EMBL/GenBank/DDBJ databases">
        <authorList>
            <person name="Varghese N."/>
            <person name="Submissions S."/>
        </authorList>
    </citation>
    <scope>NUCLEOTIDE SEQUENCE [LARGE SCALE GENOMIC DNA]</scope>
    <source>
        <strain evidence="4">LP51</strain>
    </source>
</reference>
<evidence type="ECO:0000313" key="4">
    <source>
        <dbReference type="Proteomes" id="UP000198724"/>
    </source>
</evidence>
<evidence type="ECO:0000259" key="2">
    <source>
        <dbReference type="SMART" id="SM01360"/>
    </source>
</evidence>
<keyword evidence="4" id="KW-1185">Reference proteome</keyword>
<dbReference type="InterPro" id="IPR012910">
    <property type="entry name" value="Plug_dom"/>
</dbReference>
<dbReference type="Pfam" id="PF00207">
    <property type="entry name" value="A2M"/>
    <property type="match status" value="1"/>
</dbReference>
<dbReference type="RefSeq" id="WP_092098419.1">
    <property type="nucleotide sequence ID" value="NZ_FOOT01000001.1"/>
</dbReference>
<dbReference type="SUPFAM" id="SSF56935">
    <property type="entry name" value="Porins"/>
    <property type="match status" value="1"/>
</dbReference>
<dbReference type="InterPro" id="IPR041246">
    <property type="entry name" value="Bact_MG10"/>
</dbReference>
<dbReference type="SMART" id="SM01360">
    <property type="entry name" value="A2M"/>
    <property type="match status" value="1"/>
</dbReference>
<dbReference type="SUPFAM" id="SSF48239">
    <property type="entry name" value="Terpenoid cyclases/Protein prenyltransferases"/>
    <property type="match status" value="1"/>
</dbReference>
<dbReference type="SUPFAM" id="SSF49464">
    <property type="entry name" value="Carboxypeptidase regulatory domain-like"/>
    <property type="match status" value="1"/>
</dbReference>
<feature type="domain" description="Alpha-2-macroglobulin" evidence="2">
    <location>
        <begin position="1316"/>
        <end position="1405"/>
    </location>
</feature>
<dbReference type="Gene3D" id="2.170.130.10">
    <property type="entry name" value="TonB-dependent receptor, plug domain"/>
    <property type="match status" value="1"/>
</dbReference>
<dbReference type="Proteomes" id="UP000198724">
    <property type="component" value="Unassembled WGS sequence"/>
</dbReference>
<feature type="signal peptide" evidence="1">
    <location>
        <begin position="1"/>
        <end position="21"/>
    </location>
</feature>
<dbReference type="Gene3D" id="1.50.10.20">
    <property type="match status" value="1"/>
</dbReference>
<dbReference type="OrthoDB" id="9767116at2"/>
<dbReference type="PANTHER" id="PTHR40094:SF1">
    <property type="entry name" value="UBIQUITIN DOMAIN-CONTAINING PROTEIN"/>
    <property type="match status" value="1"/>
</dbReference>
<evidence type="ECO:0000256" key="1">
    <source>
        <dbReference type="SAM" id="SignalP"/>
    </source>
</evidence>
<evidence type="ECO:0000313" key="3">
    <source>
        <dbReference type="EMBL" id="SFF91408.1"/>
    </source>
</evidence>
<feature type="chain" id="PRO_5011635517" evidence="1">
    <location>
        <begin position="22"/>
        <end position="1940"/>
    </location>
</feature>
<gene>
    <name evidence="3" type="ORF">SAMN05421739_101357</name>
</gene>